<name>A0AAN1C5N1_LACCA</name>
<dbReference type="PROSITE" id="PS50977">
    <property type="entry name" value="HTH_TETR_2"/>
    <property type="match status" value="1"/>
</dbReference>
<dbReference type="GO" id="GO:0000150">
    <property type="term" value="F:DNA strand exchange activity"/>
    <property type="evidence" value="ECO:0007669"/>
    <property type="project" value="InterPro"/>
</dbReference>
<accession>A0AAN1C5N1</accession>
<dbReference type="PANTHER" id="PTHR43479">
    <property type="entry name" value="ACREF/ENVCD OPERON REPRESSOR-RELATED"/>
    <property type="match status" value="1"/>
</dbReference>
<sequence length="178" mass="21074">MIKYKDTEKRIWQAFFQLLEVEKFEKITINEICKQSKISRTTFYRHYVDKYRLLSTINHYFSTSLGYFLKHRVHQENITASLVDIAKFLSVNSEVILVLLTIHTPESDLQELFKKVLHIEFADYVTRQHKSSVFPSNYLIEIYVAISMVFLSYSLRNGLDVDVIRSIDDIQKHIFATL</sequence>
<organism evidence="5 7">
    <name type="scientific">Lacticaseibacillus casei</name>
    <name type="common">Lactobacillus casei</name>
    <dbReference type="NCBI Taxonomy" id="1582"/>
    <lineage>
        <taxon>Bacteria</taxon>
        <taxon>Bacillati</taxon>
        <taxon>Bacillota</taxon>
        <taxon>Bacilli</taxon>
        <taxon>Lactobacillales</taxon>
        <taxon>Lactobacillaceae</taxon>
        <taxon>Lacticaseibacillus</taxon>
    </lineage>
</organism>
<protein>
    <submittedName>
        <fullName evidence="6">Helix-turn-helix domain-containing protein</fullName>
    </submittedName>
    <submittedName>
        <fullName evidence="5">TetR family transcriptional regulator</fullName>
    </submittedName>
</protein>
<dbReference type="AlphaFoldDB" id="A0AAN1C5N1"/>
<reference evidence="6 8" key="2">
    <citation type="submission" date="2023-09" db="EMBL/GenBank/DDBJ databases">
        <title>Genomic characteristic of L. casei group strains isolated from clinical sources.</title>
        <authorList>
            <person name="Jarocki P."/>
        </authorList>
    </citation>
    <scope>NUCLEOTIDE SEQUENCE [LARGE SCALE GENOMIC DNA]</scope>
    <source>
        <strain evidence="6 8">LMG 24099</strain>
    </source>
</reference>
<keyword evidence="3" id="KW-1133">Transmembrane helix</keyword>
<evidence type="ECO:0000256" key="3">
    <source>
        <dbReference type="SAM" id="Phobius"/>
    </source>
</evidence>
<feature type="domain" description="HTH tetR-type" evidence="4">
    <location>
        <begin position="5"/>
        <end position="65"/>
    </location>
</feature>
<feature type="transmembrane region" description="Helical" evidence="3">
    <location>
        <begin position="138"/>
        <end position="155"/>
    </location>
</feature>
<feature type="DNA-binding region" description="H-T-H motif" evidence="2">
    <location>
        <begin position="28"/>
        <end position="47"/>
    </location>
</feature>
<dbReference type="EMBL" id="CP017065">
    <property type="protein sequence ID" value="ARY90272.1"/>
    <property type="molecule type" value="Genomic_DNA"/>
</dbReference>
<evidence type="ECO:0000256" key="2">
    <source>
        <dbReference type="PROSITE-ProRule" id="PRU00335"/>
    </source>
</evidence>
<evidence type="ECO:0000313" key="6">
    <source>
        <dbReference type="EMBL" id="WNX27619.1"/>
    </source>
</evidence>
<dbReference type="InterPro" id="IPR009057">
    <property type="entry name" value="Homeodomain-like_sf"/>
</dbReference>
<dbReference type="EMBL" id="CP136128">
    <property type="protein sequence ID" value="WNX27619.1"/>
    <property type="molecule type" value="Genomic_DNA"/>
</dbReference>
<evidence type="ECO:0000259" key="4">
    <source>
        <dbReference type="PROSITE" id="PS50977"/>
    </source>
</evidence>
<dbReference type="Proteomes" id="UP001303564">
    <property type="component" value="Chromosome"/>
</dbReference>
<evidence type="ECO:0000313" key="7">
    <source>
        <dbReference type="Proteomes" id="UP000195609"/>
    </source>
</evidence>
<evidence type="ECO:0000256" key="1">
    <source>
        <dbReference type="ARBA" id="ARBA00023125"/>
    </source>
</evidence>
<keyword evidence="3" id="KW-0472">Membrane</keyword>
<dbReference type="InterPro" id="IPR006120">
    <property type="entry name" value="Resolvase_HTH_dom"/>
</dbReference>
<keyword evidence="1 2" id="KW-0238">DNA-binding</keyword>
<keyword evidence="3" id="KW-0812">Transmembrane</keyword>
<keyword evidence="8" id="KW-1185">Reference proteome</keyword>
<evidence type="ECO:0000313" key="5">
    <source>
        <dbReference type="EMBL" id="ARY90272.1"/>
    </source>
</evidence>
<reference evidence="5 7" key="1">
    <citation type="journal article" date="2017" name="Front. Immunol.">
        <title>Complete Genome Sequence of Lactobacillus casei LC5, a Potential Probiotics for Atopic Dermatitis.</title>
        <authorList>
            <person name="Kang J."/>
            <person name="Chung W.H."/>
            <person name="Lim T.J."/>
            <person name="Whon T.W."/>
            <person name="Lim S."/>
            <person name="Nam Y.D."/>
        </authorList>
    </citation>
    <scope>NUCLEOTIDE SEQUENCE [LARGE SCALE GENOMIC DNA]</scope>
    <source>
        <strain evidence="5 7">LC5</strain>
    </source>
</reference>
<dbReference type="Pfam" id="PF02796">
    <property type="entry name" value="HTH_7"/>
    <property type="match status" value="1"/>
</dbReference>
<proteinExistence type="predicted"/>
<dbReference type="Gene3D" id="1.10.357.10">
    <property type="entry name" value="Tetracycline Repressor, domain 2"/>
    <property type="match status" value="1"/>
</dbReference>
<dbReference type="InterPro" id="IPR050624">
    <property type="entry name" value="HTH-type_Tx_Regulator"/>
</dbReference>
<dbReference type="PANTHER" id="PTHR43479:SF11">
    <property type="entry name" value="ACREF_ENVCD OPERON REPRESSOR-RELATED"/>
    <property type="match status" value="1"/>
</dbReference>
<dbReference type="GO" id="GO:0003677">
    <property type="term" value="F:DNA binding"/>
    <property type="evidence" value="ECO:0007669"/>
    <property type="project" value="UniProtKB-UniRule"/>
</dbReference>
<dbReference type="Proteomes" id="UP000195609">
    <property type="component" value="Chromosome"/>
</dbReference>
<dbReference type="InterPro" id="IPR001647">
    <property type="entry name" value="HTH_TetR"/>
</dbReference>
<dbReference type="RefSeq" id="WP_087911258.1">
    <property type="nucleotide sequence ID" value="NZ_CP017065.1"/>
</dbReference>
<evidence type="ECO:0000313" key="8">
    <source>
        <dbReference type="Proteomes" id="UP001303564"/>
    </source>
</evidence>
<gene>
    <name evidence="5" type="ORF">BGL52_00275</name>
    <name evidence="6" type="ORF">RWA16_00265</name>
</gene>
<dbReference type="SUPFAM" id="SSF46689">
    <property type="entry name" value="Homeodomain-like"/>
    <property type="match status" value="1"/>
</dbReference>